<dbReference type="Gene3D" id="1.10.150.240">
    <property type="entry name" value="Putative phosphatase, domain 2"/>
    <property type="match status" value="1"/>
</dbReference>
<dbReference type="InterPro" id="IPR051600">
    <property type="entry name" value="Beta-PGM-like"/>
</dbReference>
<dbReference type="InterPro" id="IPR010976">
    <property type="entry name" value="B-phosphoglucomutase_hydrolase"/>
</dbReference>
<dbReference type="PRINTS" id="PR00413">
    <property type="entry name" value="HADHALOGNASE"/>
</dbReference>
<feature type="binding site" evidence="11">
    <location>
        <position position="78"/>
    </location>
    <ligand>
        <name>substrate</name>
    </ligand>
</feature>
<gene>
    <name evidence="14" type="ORF">CTER_4062</name>
</gene>
<feature type="site" description="Important for catalytic activity and assists the phosphoryl transfer reaction to Asp8 by balancing charge and orienting the reacting groups" evidence="13">
    <location>
        <position position="147"/>
    </location>
</feature>
<dbReference type="EMBL" id="AORV01000058">
    <property type="protein sequence ID" value="EMS70268.1"/>
    <property type="molecule type" value="Genomic_DNA"/>
</dbReference>
<feature type="active site" description="Proton donor/acceptor" evidence="10">
    <location>
        <position position="12"/>
    </location>
</feature>
<dbReference type="SUPFAM" id="SSF56784">
    <property type="entry name" value="HAD-like"/>
    <property type="match status" value="1"/>
</dbReference>
<protein>
    <recommendedName>
        <fullName evidence="9">Beta-phosphoglucomutase</fullName>
        <ecNumber evidence="8">5.4.2.6</ecNumber>
    </recommendedName>
</protein>
<dbReference type="PANTHER" id="PTHR46193:SF18">
    <property type="entry name" value="HEXITOL PHOSPHATASE B"/>
    <property type="match status" value="1"/>
</dbReference>
<sequence length="231" mass="25778">MKPFKAAVFDLDGVVVDTARFHFLAWQRLAQELGFEFTEKDNERQKGVSRMESLEILLEVGGCTNLSPEKKEELAAKKNEWYKEYLYEMTPADILPGARDFMEYLRRRGIRTALASASKNAPIILEKLDITELFDAVVDGNSVSKAKPDPEVFLKAAEKLGIDPSECFVFEDAQAGVEGAKRAGMRVVGIGKRDILQKAEIVVSGFPEIEPVILLSCIELKDTCAMEYGHV</sequence>
<accession>S0FP82</accession>
<feature type="binding site" evidence="12">
    <location>
        <position position="12"/>
    </location>
    <ligand>
        <name>Mg(2+)</name>
        <dbReference type="ChEBI" id="CHEBI:18420"/>
    </ligand>
</feature>
<name>S0FP82_RUMCE</name>
<dbReference type="Proteomes" id="UP000014155">
    <property type="component" value="Unassembled WGS sequence"/>
</dbReference>
<comment type="caution">
    <text evidence="14">The sequence shown here is derived from an EMBL/GenBank/DDBJ whole genome shotgun (WGS) entry which is preliminary data.</text>
</comment>
<dbReference type="GO" id="GO:0008801">
    <property type="term" value="F:beta-phosphoglucomutase activity"/>
    <property type="evidence" value="ECO:0007669"/>
    <property type="project" value="UniProtKB-EC"/>
</dbReference>
<evidence type="ECO:0000256" key="1">
    <source>
        <dbReference type="ARBA" id="ARBA00006171"/>
    </source>
</evidence>
<dbReference type="SFLD" id="SFLDG01129">
    <property type="entry name" value="C1.5:_HAD__Beta-PGM__Phosphata"/>
    <property type="match status" value="1"/>
</dbReference>
<keyword evidence="6" id="KW-0119">Carbohydrate metabolism</keyword>
<keyword evidence="15" id="KW-1185">Reference proteome</keyword>
<dbReference type="CDD" id="cd02598">
    <property type="entry name" value="HAD_BPGM"/>
    <property type="match status" value="1"/>
</dbReference>
<dbReference type="InterPro" id="IPR010972">
    <property type="entry name" value="Beta-PGM"/>
</dbReference>
<comment type="similarity">
    <text evidence="1">Belongs to the HAD-like hydrolase superfamily. CbbY/CbbZ/Gph/YieH family.</text>
</comment>
<feature type="active site" description="Proton donor/acceptor" evidence="10">
    <location>
        <position position="10"/>
    </location>
</feature>
<evidence type="ECO:0000256" key="3">
    <source>
        <dbReference type="ARBA" id="ARBA00022723"/>
    </source>
</evidence>
<dbReference type="Pfam" id="PF00702">
    <property type="entry name" value="Hydrolase"/>
    <property type="match status" value="1"/>
</dbReference>
<evidence type="ECO:0000256" key="7">
    <source>
        <dbReference type="ARBA" id="ARBA00044926"/>
    </source>
</evidence>
<evidence type="ECO:0000256" key="4">
    <source>
        <dbReference type="ARBA" id="ARBA00022842"/>
    </source>
</evidence>
<evidence type="ECO:0000313" key="15">
    <source>
        <dbReference type="Proteomes" id="UP000014155"/>
    </source>
</evidence>
<dbReference type="SFLD" id="SFLDG01135">
    <property type="entry name" value="C1.5.6:_HAD__Beta-PGM__Phospha"/>
    <property type="match status" value="1"/>
</dbReference>
<keyword evidence="3 12" id="KW-0479">Metal-binding</keyword>
<keyword evidence="5 14" id="KW-0413">Isomerase</keyword>
<feature type="binding site" evidence="12">
    <location>
        <position position="10"/>
    </location>
    <ligand>
        <name>Mg(2+)</name>
        <dbReference type="ChEBI" id="CHEBI:18420"/>
    </ligand>
</feature>
<evidence type="ECO:0000256" key="8">
    <source>
        <dbReference type="ARBA" id="ARBA00044968"/>
    </source>
</evidence>
<feature type="binding site" evidence="11">
    <location>
        <position position="53"/>
    </location>
    <ligand>
        <name>substrate</name>
    </ligand>
</feature>
<comment type="cofactor">
    <cofactor evidence="12">
        <name>Mg(2+)</name>
        <dbReference type="ChEBI" id="CHEBI:18420"/>
    </cofactor>
    <text evidence="12">Binds 2 magnesium ions per subunit.</text>
</comment>
<keyword evidence="2" id="KW-0597">Phosphoprotein</keyword>
<feature type="site" description="Important for catalytic activity and assists the phosphoryl transfer reaction to Asp8 by balancing charge and orienting the reacting groups" evidence="13">
    <location>
        <position position="116"/>
    </location>
</feature>
<dbReference type="NCBIfam" id="TIGR01990">
    <property type="entry name" value="bPGM"/>
    <property type="match status" value="1"/>
</dbReference>
<dbReference type="NCBIfam" id="TIGR02009">
    <property type="entry name" value="PGMB-YQAB-SF"/>
    <property type="match status" value="1"/>
</dbReference>
<dbReference type="GO" id="GO:0000287">
    <property type="term" value="F:magnesium ion binding"/>
    <property type="evidence" value="ECO:0007669"/>
    <property type="project" value="InterPro"/>
</dbReference>
<feature type="binding site" evidence="11">
    <location>
        <position position="147"/>
    </location>
    <ligand>
        <name>substrate</name>
    </ligand>
</feature>
<dbReference type="STRING" id="1195236.CTER_4062"/>
<comment type="catalytic activity">
    <reaction evidence="7">
        <text>beta-D-glucose 1-phosphate = beta-D-glucose 6-phosphate</text>
        <dbReference type="Rhea" id="RHEA:20113"/>
        <dbReference type="ChEBI" id="CHEBI:57684"/>
        <dbReference type="ChEBI" id="CHEBI:58247"/>
        <dbReference type="EC" id="5.4.2.6"/>
    </reaction>
</comment>
<feature type="binding site" evidence="12">
    <location>
        <position position="171"/>
    </location>
    <ligand>
        <name>Mg(2+)</name>
        <dbReference type="ChEBI" id="CHEBI:18420"/>
    </ligand>
</feature>
<evidence type="ECO:0000256" key="10">
    <source>
        <dbReference type="PIRSR" id="PIRSR610972-1"/>
    </source>
</evidence>
<evidence type="ECO:0000313" key="14">
    <source>
        <dbReference type="EMBL" id="EMS70268.1"/>
    </source>
</evidence>
<evidence type="ECO:0000256" key="9">
    <source>
        <dbReference type="ARBA" id="ARBA00044991"/>
    </source>
</evidence>
<feature type="binding site" evidence="11">
    <location>
        <begin position="116"/>
        <end position="120"/>
    </location>
    <ligand>
        <name>substrate</name>
    </ligand>
</feature>
<feature type="binding site" evidence="11">
    <location>
        <position position="26"/>
    </location>
    <ligand>
        <name>substrate</name>
    </ligand>
</feature>
<dbReference type="PATRIC" id="fig|1195236.3.peg.4276"/>
<keyword evidence="4 12" id="KW-0460">Magnesium</keyword>
<dbReference type="NCBIfam" id="TIGR01509">
    <property type="entry name" value="HAD-SF-IA-v3"/>
    <property type="match status" value="1"/>
</dbReference>
<dbReference type="Gene3D" id="3.40.50.1000">
    <property type="entry name" value="HAD superfamily/HAD-like"/>
    <property type="match status" value="1"/>
</dbReference>
<evidence type="ECO:0000256" key="6">
    <source>
        <dbReference type="ARBA" id="ARBA00023277"/>
    </source>
</evidence>
<dbReference type="eggNOG" id="COG0637">
    <property type="taxonomic scope" value="Bacteria"/>
</dbReference>
<organism evidence="14 15">
    <name type="scientific">Ruminiclostridium cellobioparum subsp. termitidis CT1112</name>
    <dbReference type="NCBI Taxonomy" id="1195236"/>
    <lineage>
        <taxon>Bacteria</taxon>
        <taxon>Bacillati</taxon>
        <taxon>Bacillota</taxon>
        <taxon>Clostridia</taxon>
        <taxon>Eubacteriales</taxon>
        <taxon>Oscillospiraceae</taxon>
        <taxon>Ruminiclostridium</taxon>
    </lineage>
</organism>
<evidence type="ECO:0000256" key="2">
    <source>
        <dbReference type="ARBA" id="ARBA00022553"/>
    </source>
</evidence>
<dbReference type="InterPro" id="IPR023198">
    <property type="entry name" value="PGP-like_dom2"/>
</dbReference>
<feature type="binding site" evidence="11">
    <location>
        <begin position="10"/>
        <end position="12"/>
    </location>
    <ligand>
        <name>substrate</name>
    </ligand>
</feature>
<evidence type="ECO:0000256" key="12">
    <source>
        <dbReference type="PIRSR" id="PIRSR610972-3"/>
    </source>
</evidence>
<dbReference type="RefSeq" id="WP_004628884.1">
    <property type="nucleotide sequence ID" value="NZ_AORV01000058.1"/>
</dbReference>
<dbReference type="InterPro" id="IPR006439">
    <property type="entry name" value="HAD-SF_hydro_IA"/>
</dbReference>
<dbReference type="AlphaFoldDB" id="S0FP82"/>
<proteinExistence type="inferred from homology"/>
<evidence type="ECO:0000256" key="11">
    <source>
        <dbReference type="PIRSR" id="PIRSR610972-2"/>
    </source>
</evidence>
<feature type="binding site" evidence="12">
    <location>
        <position position="172"/>
    </location>
    <ligand>
        <name>Mg(2+)</name>
        <dbReference type="ChEBI" id="CHEBI:18420"/>
    </ligand>
</feature>
<dbReference type="InterPro" id="IPR023214">
    <property type="entry name" value="HAD_sf"/>
</dbReference>
<evidence type="ECO:0000256" key="5">
    <source>
        <dbReference type="ARBA" id="ARBA00023235"/>
    </source>
</evidence>
<dbReference type="EC" id="5.4.2.6" evidence="8"/>
<evidence type="ECO:0000256" key="13">
    <source>
        <dbReference type="PIRSR" id="PIRSR610972-4"/>
    </source>
</evidence>
<reference evidence="14 15" key="1">
    <citation type="journal article" date="2013" name="Genome Announc.">
        <title>Draft Genome Sequence of the Cellulolytic, Mesophilic, Anaerobic Bacterium Clostridium termitidis Strain CT1112 (DSM 5398).</title>
        <authorList>
            <person name="Lal S."/>
            <person name="Ramachandran U."/>
            <person name="Zhang X."/>
            <person name="Munir R."/>
            <person name="Sparling R."/>
            <person name="Levin D.B."/>
        </authorList>
    </citation>
    <scope>NUCLEOTIDE SEQUENCE [LARGE SCALE GENOMIC DNA]</scope>
    <source>
        <strain evidence="14 15">CT1112</strain>
    </source>
</reference>
<dbReference type="PANTHER" id="PTHR46193">
    <property type="entry name" value="6-PHOSPHOGLUCONATE PHOSPHATASE"/>
    <property type="match status" value="1"/>
</dbReference>
<dbReference type="SFLD" id="SFLDS00003">
    <property type="entry name" value="Haloacid_Dehalogenase"/>
    <property type="match status" value="1"/>
</dbReference>
<dbReference type="InterPro" id="IPR036412">
    <property type="entry name" value="HAD-like_sf"/>
</dbReference>
<dbReference type="GO" id="GO:0005975">
    <property type="term" value="P:carbohydrate metabolic process"/>
    <property type="evidence" value="ECO:0007669"/>
    <property type="project" value="InterPro"/>
</dbReference>